<accession>Q01XG7</accession>
<sequence length="169" mass="18745" precursor="true">MTLLVRSFVCCVLAAGARGQSNVTVVYPPPVQTQSVVLIESPALRRAGFQEWYAPARQITYLIAFKDSLVRVADQYWVSGKTLYYVTTDHERMTAPVSSVDRTLSKQLNSERDVAFYLPPEQEKVLAQTHLVRHSARSVRQRCNCVAAPSTSVPSRESGGASRSSSERP</sequence>
<dbReference type="EMBL" id="CP000473">
    <property type="protein sequence ID" value="ABJ85648.1"/>
    <property type="molecule type" value="Genomic_DNA"/>
</dbReference>
<proteinExistence type="predicted"/>
<name>Q01XG7_SOLUE</name>
<feature type="compositionally biased region" description="Low complexity" evidence="1">
    <location>
        <begin position="155"/>
        <end position="169"/>
    </location>
</feature>
<evidence type="ECO:0000313" key="2">
    <source>
        <dbReference type="EMBL" id="ABJ85648.1"/>
    </source>
</evidence>
<evidence type="ECO:0000256" key="1">
    <source>
        <dbReference type="SAM" id="MobiDB-lite"/>
    </source>
</evidence>
<dbReference type="InParanoid" id="Q01XG7"/>
<reference evidence="2" key="1">
    <citation type="submission" date="2006-10" db="EMBL/GenBank/DDBJ databases">
        <title>Complete sequence of Solibacter usitatus Ellin6076.</title>
        <authorList>
            <consortium name="US DOE Joint Genome Institute"/>
            <person name="Copeland A."/>
            <person name="Lucas S."/>
            <person name="Lapidus A."/>
            <person name="Barry K."/>
            <person name="Detter J.C."/>
            <person name="Glavina del Rio T."/>
            <person name="Hammon N."/>
            <person name="Israni S."/>
            <person name="Dalin E."/>
            <person name="Tice H."/>
            <person name="Pitluck S."/>
            <person name="Thompson L.S."/>
            <person name="Brettin T."/>
            <person name="Bruce D."/>
            <person name="Han C."/>
            <person name="Tapia R."/>
            <person name="Gilna P."/>
            <person name="Schmutz J."/>
            <person name="Larimer F."/>
            <person name="Land M."/>
            <person name="Hauser L."/>
            <person name="Kyrpides N."/>
            <person name="Mikhailova N."/>
            <person name="Janssen P.H."/>
            <person name="Kuske C.R."/>
            <person name="Richardson P."/>
        </authorList>
    </citation>
    <scope>NUCLEOTIDE SEQUENCE</scope>
    <source>
        <strain evidence="2">Ellin6076</strain>
    </source>
</reference>
<dbReference type="STRING" id="234267.Acid_4689"/>
<gene>
    <name evidence="2" type="ordered locus">Acid_4689</name>
</gene>
<organism evidence="2">
    <name type="scientific">Solibacter usitatus (strain Ellin6076)</name>
    <dbReference type="NCBI Taxonomy" id="234267"/>
    <lineage>
        <taxon>Bacteria</taxon>
        <taxon>Pseudomonadati</taxon>
        <taxon>Acidobacteriota</taxon>
        <taxon>Terriglobia</taxon>
        <taxon>Bryobacterales</taxon>
        <taxon>Solibacteraceae</taxon>
        <taxon>Candidatus Solibacter</taxon>
    </lineage>
</organism>
<dbReference type="KEGG" id="sus:Acid_4689"/>
<dbReference type="AlphaFoldDB" id="Q01XG7"/>
<protein>
    <submittedName>
        <fullName evidence="2">Uncharacterized protein</fullName>
    </submittedName>
</protein>
<dbReference type="HOGENOM" id="CLU_1577487_0_0_0"/>
<feature type="region of interest" description="Disordered" evidence="1">
    <location>
        <begin position="147"/>
        <end position="169"/>
    </location>
</feature>